<dbReference type="NCBIfam" id="TIGR00027">
    <property type="entry name" value="mthyl_TIGR00027"/>
    <property type="match status" value="1"/>
</dbReference>
<keyword evidence="2 4" id="KW-0489">Methyltransferase</keyword>
<dbReference type="GO" id="GO:0008168">
    <property type="term" value="F:methyltransferase activity"/>
    <property type="evidence" value="ECO:0007669"/>
    <property type="project" value="UniProtKB-KW"/>
</dbReference>
<dbReference type="PANTHER" id="PTHR43619">
    <property type="entry name" value="S-ADENOSYL-L-METHIONINE-DEPENDENT METHYLTRANSFERASE YKTD-RELATED"/>
    <property type="match status" value="1"/>
</dbReference>
<keyword evidence="3" id="KW-0808">Transferase</keyword>
<dbReference type="Gene3D" id="3.40.50.150">
    <property type="entry name" value="Vaccinia Virus protein VP39"/>
    <property type="match status" value="1"/>
</dbReference>
<dbReference type="SUPFAM" id="SSF53335">
    <property type="entry name" value="S-adenosyl-L-methionine-dependent methyltransferases"/>
    <property type="match status" value="1"/>
</dbReference>
<evidence type="ECO:0000256" key="1">
    <source>
        <dbReference type="ARBA" id="ARBA00008138"/>
    </source>
</evidence>
<dbReference type="EC" id="2.1.1.-" evidence="4"/>
<dbReference type="RefSeq" id="WP_204633552.1">
    <property type="nucleotide sequence ID" value="NZ_BSOC01000001.1"/>
</dbReference>
<reference evidence="5" key="1">
    <citation type="submission" date="2020-10" db="EMBL/GenBank/DDBJ databases">
        <title>Phylogeny of dyella-like bacteria.</title>
        <authorList>
            <person name="Fu J."/>
        </authorList>
    </citation>
    <scope>NUCLEOTIDE SEQUENCE</scope>
    <source>
        <strain evidence="5">DHON07</strain>
    </source>
</reference>
<sequence>MTVTSENIVRSGEPSRTAWRVAALRAAHQLLDEPIVLDDPVALPILGREREAAMREDPFEYNDPLSRGLRAALVVRSRVAEDELAHAVSAGVRQYVVLGAGLDTFAYRNPHSAIGLRVFEVDHPSTQQWKRRCLDAAGIALPENLTFAPVDFERETLARGLSDAGFRADLPACVSWLGVTMYLTEDAIMRTLAFVAKLPRGSSICFDYRLHESLLNPIERVVGEMMGQRAAAIGEPWICAFHPQVLQRQLLALGFSEAETLEPDVLNRRYLFRRKDGLRSGGRVMCARV</sequence>
<dbReference type="EMBL" id="JADIKF010000040">
    <property type="protein sequence ID" value="MBM7132012.1"/>
    <property type="molecule type" value="Genomic_DNA"/>
</dbReference>
<dbReference type="Proteomes" id="UP001430193">
    <property type="component" value="Unassembled WGS sequence"/>
</dbReference>
<evidence type="ECO:0000256" key="2">
    <source>
        <dbReference type="ARBA" id="ARBA00022603"/>
    </source>
</evidence>
<dbReference type="GO" id="GO:0032259">
    <property type="term" value="P:methylation"/>
    <property type="evidence" value="ECO:0007669"/>
    <property type="project" value="UniProtKB-KW"/>
</dbReference>
<name>A0ABS2KMJ9_9GAMM</name>
<comment type="function">
    <text evidence="4">Exhibits S-adenosyl-L-methionine-dependent methyltransferase activity.</text>
</comment>
<dbReference type="InterPro" id="IPR011610">
    <property type="entry name" value="SAM_mthyl_Trfase_ML2640-like"/>
</dbReference>
<dbReference type="Pfam" id="PF04072">
    <property type="entry name" value="LCM"/>
    <property type="match status" value="1"/>
</dbReference>
<dbReference type="InterPro" id="IPR029063">
    <property type="entry name" value="SAM-dependent_MTases_sf"/>
</dbReference>
<organism evidence="5 6">
    <name type="scientific">Dyella mobilis</name>
    <dbReference type="NCBI Taxonomy" id="1849582"/>
    <lineage>
        <taxon>Bacteria</taxon>
        <taxon>Pseudomonadati</taxon>
        <taxon>Pseudomonadota</taxon>
        <taxon>Gammaproteobacteria</taxon>
        <taxon>Lysobacterales</taxon>
        <taxon>Rhodanobacteraceae</taxon>
        <taxon>Dyella</taxon>
    </lineage>
</organism>
<keyword evidence="4" id="KW-0949">S-adenosyl-L-methionine</keyword>
<evidence type="ECO:0000313" key="6">
    <source>
        <dbReference type="Proteomes" id="UP001430193"/>
    </source>
</evidence>
<dbReference type="PANTHER" id="PTHR43619:SF2">
    <property type="entry name" value="S-ADENOSYL-L-METHIONINE-DEPENDENT METHYLTRANSFERASES SUPERFAMILY PROTEIN"/>
    <property type="match status" value="1"/>
</dbReference>
<evidence type="ECO:0000256" key="3">
    <source>
        <dbReference type="ARBA" id="ARBA00022679"/>
    </source>
</evidence>
<protein>
    <recommendedName>
        <fullName evidence="4">S-adenosyl-L-methionine-dependent methyltransferase</fullName>
        <ecNumber evidence="4">2.1.1.-</ecNumber>
    </recommendedName>
</protein>
<dbReference type="InterPro" id="IPR007213">
    <property type="entry name" value="Ppm1/Ppm2/Tcmp"/>
</dbReference>
<accession>A0ABS2KMJ9</accession>
<gene>
    <name evidence="5" type="ORF">ISS99_20990</name>
</gene>
<proteinExistence type="inferred from homology"/>
<evidence type="ECO:0000256" key="4">
    <source>
        <dbReference type="RuleBase" id="RU362030"/>
    </source>
</evidence>
<evidence type="ECO:0000313" key="5">
    <source>
        <dbReference type="EMBL" id="MBM7132012.1"/>
    </source>
</evidence>
<comment type="caution">
    <text evidence="5">The sequence shown here is derived from an EMBL/GenBank/DDBJ whole genome shotgun (WGS) entry which is preliminary data.</text>
</comment>
<keyword evidence="6" id="KW-1185">Reference proteome</keyword>
<comment type="similarity">
    <text evidence="1 4">Belongs to the UPF0677 family.</text>
</comment>